<evidence type="ECO:0000313" key="4">
    <source>
        <dbReference type="Proteomes" id="UP000815677"/>
    </source>
</evidence>
<protein>
    <recommendedName>
        <fullName evidence="5">Hemerythrin-like domain-containing protein</fullName>
    </recommendedName>
</protein>
<feature type="domain" description="Hikeshi-like N-terminal" evidence="2">
    <location>
        <begin position="6"/>
        <end position="133"/>
    </location>
</feature>
<organism evidence="3 4">
    <name type="scientific">Mycena chlorophos</name>
    <name type="common">Agaric fungus</name>
    <name type="synonym">Agaricus chlorophos</name>
    <dbReference type="NCBI Taxonomy" id="658473"/>
    <lineage>
        <taxon>Eukaryota</taxon>
        <taxon>Fungi</taxon>
        <taxon>Dikarya</taxon>
        <taxon>Basidiomycota</taxon>
        <taxon>Agaricomycotina</taxon>
        <taxon>Agaricomycetes</taxon>
        <taxon>Agaricomycetidae</taxon>
        <taxon>Agaricales</taxon>
        <taxon>Marasmiineae</taxon>
        <taxon>Mycenaceae</taxon>
        <taxon>Mycena</taxon>
    </lineage>
</organism>
<dbReference type="Pfam" id="PF01814">
    <property type="entry name" value="Hemerythrin"/>
    <property type="match status" value="1"/>
</dbReference>
<evidence type="ECO:0000259" key="1">
    <source>
        <dbReference type="Pfam" id="PF01814"/>
    </source>
</evidence>
<sequence>MFGCCVAGRLLQTNLQQIDETHAMFELPAASSINHVCVFLLGTVPFPDGYGCTVHFFWPGKGFQLLGMLSNEKPSAIFRLRGTYSPQRGSSAAHSAFSSQQQQQPTDDVTAVLGLAIEPLGDIAAQMATLQSSQQPSAETAMVLAARPSPLADPARLAERVVKHLFNYVAGFTGSVSGDVSVPMSLIVKGWMSSCNAQTPDMLYEYEGPIATKCVWVPQVTCDDADPHSESRNRAPLRRLSFRLHFLLTVILEVIECKSAYLKARERGRVLRTPITMVERKIQTLTHAILEDHQEMYEYYDNYRKSAGDLDAQTRWARQLTWEIARHAVAEEIVVYPLMERYLGEEGRRLADHDREEHQNVKESLAKLESLKPGTTEYDAVIDPMMVGLRKHNEDEETKDLPLLEPKLNYRDEGSGTSKTAATDFMRTKKFVPTRAHPSLPNKPPFETLLGSRRRRWSKRVKIESGLLDSKLPGAREPKVLFIAAISLTRLLLLLPAAAFASPDLTPGIFRASLHPSLFHSSLYSTSKTRSRFQFSTRFQNSSLLPFKVCSSGSRTRCSSILNGLSTSCHVARSDGRLARKSTRAASV</sequence>
<reference evidence="3" key="1">
    <citation type="submission" date="2014-09" db="EMBL/GenBank/DDBJ databases">
        <title>Genome sequence of the luminous mushroom Mycena chlorophos for searching fungal bioluminescence genes.</title>
        <authorList>
            <person name="Tanaka Y."/>
            <person name="Kasuga D."/>
            <person name="Oba Y."/>
            <person name="Hase S."/>
            <person name="Sato K."/>
            <person name="Oba Y."/>
            <person name="Sakakibara Y."/>
        </authorList>
    </citation>
    <scope>NUCLEOTIDE SEQUENCE</scope>
</reference>
<dbReference type="PANTHER" id="PTHR35585">
    <property type="entry name" value="HHE DOMAIN PROTEIN (AFU_ORTHOLOGUE AFUA_4G00730)"/>
    <property type="match status" value="1"/>
</dbReference>
<dbReference type="Pfam" id="PF05603">
    <property type="entry name" value="Hikeshi-like_N"/>
    <property type="match status" value="1"/>
</dbReference>
<dbReference type="InterPro" id="IPR012312">
    <property type="entry name" value="Hemerythrin-like"/>
</dbReference>
<name>A0ABQ0M400_MYCCL</name>
<evidence type="ECO:0000259" key="2">
    <source>
        <dbReference type="Pfam" id="PF05603"/>
    </source>
</evidence>
<keyword evidence="4" id="KW-1185">Reference proteome</keyword>
<dbReference type="Proteomes" id="UP000815677">
    <property type="component" value="Unassembled WGS sequence"/>
</dbReference>
<dbReference type="PANTHER" id="PTHR35585:SF1">
    <property type="entry name" value="HHE DOMAIN PROTEIN (AFU_ORTHOLOGUE AFUA_4G00730)"/>
    <property type="match status" value="1"/>
</dbReference>
<dbReference type="EMBL" id="DF849573">
    <property type="protein sequence ID" value="GAT58101.1"/>
    <property type="molecule type" value="Genomic_DNA"/>
</dbReference>
<dbReference type="InterPro" id="IPR008493">
    <property type="entry name" value="Hikeshi-like_N"/>
</dbReference>
<gene>
    <name evidence="3" type="ORF">MCHLO_14567</name>
</gene>
<feature type="domain" description="Hemerythrin-like" evidence="1">
    <location>
        <begin position="285"/>
        <end position="404"/>
    </location>
</feature>
<dbReference type="Gene3D" id="1.20.120.520">
    <property type="entry name" value="nmb1532 protein domain like"/>
    <property type="match status" value="1"/>
</dbReference>
<proteinExistence type="predicted"/>
<accession>A0ABQ0M400</accession>
<evidence type="ECO:0008006" key="5">
    <source>
        <dbReference type="Google" id="ProtNLM"/>
    </source>
</evidence>
<evidence type="ECO:0000313" key="3">
    <source>
        <dbReference type="EMBL" id="GAT58101.1"/>
    </source>
</evidence>